<name>A0A4Y9SR95_9BURK</name>
<keyword evidence="2" id="KW-0812">Transmembrane</keyword>
<feature type="coiled-coil region" evidence="1">
    <location>
        <begin position="7"/>
        <end position="34"/>
    </location>
</feature>
<gene>
    <name evidence="3" type="ORF">E4L96_03055</name>
</gene>
<dbReference type="Proteomes" id="UP000298438">
    <property type="component" value="Unassembled WGS sequence"/>
</dbReference>
<proteinExistence type="predicted"/>
<keyword evidence="4" id="KW-1185">Reference proteome</keyword>
<evidence type="ECO:0000313" key="4">
    <source>
        <dbReference type="Proteomes" id="UP000298438"/>
    </source>
</evidence>
<evidence type="ECO:0000256" key="2">
    <source>
        <dbReference type="SAM" id="Phobius"/>
    </source>
</evidence>
<keyword evidence="2" id="KW-0472">Membrane</keyword>
<evidence type="ECO:0000256" key="1">
    <source>
        <dbReference type="SAM" id="Coils"/>
    </source>
</evidence>
<organism evidence="3 4">
    <name type="scientific">Zemynaea arenosa</name>
    <dbReference type="NCBI Taxonomy" id="2561931"/>
    <lineage>
        <taxon>Bacteria</taxon>
        <taxon>Pseudomonadati</taxon>
        <taxon>Pseudomonadota</taxon>
        <taxon>Betaproteobacteria</taxon>
        <taxon>Burkholderiales</taxon>
        <taxon>Oxalobacteraceae</taxon>
        <taxon>Telluria group</taxon>
        <taxon>Zemynaea</taxon>
    </lineage>
</organism>
<sequence>MNAGHEMNNDEDRIDQLSSRVDRLEAVCQDLLGRVIRIEAKLENMVTRAEFQEFTERVYGKLNEMAMNIAAQNLKIAEQTLMIADQNRVIAEQYKAMNGQTWKFVTVVITVCTALVGATYYIVHYGPG</sequence>
<accession>A0A4Y9SR95</accession>
<dbReference type="AlphaFoldDB" id="A0A4Y9SR95"/>
<reference evidence="3 4" key="1">
    <citation type="submission" date="2019-03" db="EMBL/GenBank/DDBJ databases">
        <title>Draft Genome Sequence of Massilia arenosa sp. nov., a Novel Massilia Species Isolated from a Sandy-loam Maize Soil.</title>
        <authorList>
            <person name="Raths R."/>
            <person name="Peta V."/>
            <person name="Bucking H."/>
        </authorList>
    </citation>
    <scope>NUCLEOTIDE SEQUENCE [LARGE SCALE GENOMIC DNA]</scope>
    <source>
        <strain evidence="3 4">MC02</strain>
    </source>
</reference>
<protein>
    <submittedName>
        <fullName evidence="3">Uncharacterized protein</fullName>
    </submittedName>
</protein>
<feature type="transmembrane region" description="Helical" evidence="2">
    <location>
        <begin position="104"/>
        <end position="123"/>
    </location>
</feature>
<comment type="caution">
    <text evidence="3">The sequence shown here is derived from an EMBL/GenBank/DDBJ whole genome shotgun (WGS) entry which is preliminary data.</text>
</comment>
<keyword evidence="2" id="KW-1133">Transmembrane helix</keyword>
<dbReference type="EMBL" id="SPVF01000043">
    <property type="protein sequence ID" value="TFW27997.1"/>
    <property type="molecule type" value="Genomic_DNA"/>
</dbReference>
<dbReference type="RefSeq" id="WP_135205761.1">
    <property type="nucleotide sequence ID" value="NZ_SPVF01000043.1"/>
</dbReference>
<evidence type="ECO:0000313" key="3">
    <source>
        <dbReference type="EMBL" id="TFW27997.1"/>
    </source>
</evidence>
<keyword evidence="1" id="KW-0175">Coiled coil</keyword>